<dbReference type="PIRSF" id="PIRSF004983">
    <property type="entry name" value="MenD"/>
    <property type="match status" value="1"/>
</dbReference>
<dbReference type="GO" id="GO:0000287">
    <property type="term" value="F:magnesium ion binding"/>
    <property type="evidence" value="ECO:0007669"/>
    <property type="project" value="UniProtKB-UniRule"/>
</dbReference>
<dbReference type="InterPro" id="IPR012001">
    <property type="entry name" value="Thiamin_PyroP_enz_TPP-bd_dom"/>
</dbReference>
<comment type="cofactor">
    <cofactor evidence="6">
        <name>thiamine diphosphate</name>
        <dbReference type="ChEBI" id="CHEBI:58937"/>
    </cofactor>
    <text evidence="6">Binds 1 thiamine pyrophosphate per subunit.</text>
</comment>
<dbReference type="RefSeq" id="WP_268609983.1">
    <property type="nucleotide sequence ID" value="NZ_CP113797.1"/>
</dbReference>
<keyword evidence="1 6" id="KW-0808">Transferase</keyword>
<proteinExistence type="inferred from homology"/>
<keyword evidence="4 6" id="KW-0786">Thiamine pyrophosphate</keyword>
<keyword evidence="3 6" id="KW-0460">Magnesium</keyword>
<comment type="subunit">
    <text evidence="6">Homodimer.</text>
</comment>
<evidence type="ECO:0000256" key="6">
    <source>
        <dbReference type="HAMAP-Rule" id="MF_01659"/>
    </source>
</evidence>
<comment type="catalytic activity">
    <reaction evidence="6">
        <text>isochorismate + 2-oxoglutarate + H(+) = 5-enolpyruvoyl-6-hydroxy-2-succinyl-cyclohex-3-ene-1-carboxylate + CO2</text>
        <dbReference type="Rhea" id="RHEA:25593"/>
        <dbReference type="ChEBI" id="CHEBI:15378"/>
        <dbReference type="ChEBI" id="CHEBI:16526"/>
        <dbReference type="ChEBI" id="CHEBI:16810"/>
        <dbReference type="ChEBI" id="CHEBI:29780"/>
        <dbReference type="ChEBI" id="CHEBI:58818"/>
        <dbReference type="EC" id="2.2.1.9"/>
    </reaction>
</comment>
<evidence type="ECO:0000256" key="1">
    <source>
        <dbReference type="ARBA" id="ARBA00022679"/>
    </source>
</evidence>
<dbReference type="KEGG" id="tsin:OXH18_23675"/>
<dbReference type="Pfam" id="PF16582">
    <property type="entry name" value="TPP_enzyme_M_2"/>
    <property type="match status" value="1"/>
</dbReference>
<feature type="domain" description="Thiamine pyrophosphate enzyme N-terminal TPP-binding" evidence="7">
    <location>
        <begin position="13"/>
        <end position="126"/>
    </location>
</feature>
<keyword evidence="10" id="KW-1185">Reference proteome</keyword>
<dbReference type="EMBL" id="CP113797">
    <property type="protein sequence ID" value="WAL60133.1"/>
    <property type="molecule type" value="Genomic_DNA"/>
</dbReference>
<dbReference type="GO" id="GO:0030976">
    <property type="term" value="F:thiamine pyrophosphate binding"/>
    <property type="evidence" value="ECO:0007669"/>
    <property type="project" value="UniProtKB-UniRule"/>
</dbReference>
<dbReference type="AlphaFoldDB" id="A0A9E8ZBK3"/>
<evidence type="ECO:0000256" key="4">
    <source>
        <dbReference type="ARBA" id="ARBA00023052"/>
    </source>
</evidence>
<dbReference type="GO" id="GO:0030145">
    <property type="term" value="F:manganese ion binding"/>
    <property type="evidence" value="ECO:0007669"/>
    <property type="project" value="UniProtKB-UniRule"/>
</dbReference>
<feature type="domain" description="Menaquinone biosynthesis protein MenD middle" evidence="8">
    <location>
        <begin position="233"/>
        <end position="417"/>
    </location>
</feature>
<dbReference type="GO" id="GO:0009234">
    <property type="term" value="P:menaquinone biosynthetic process"/>
    <property type="evidence" value="ECO:0007669"/>
    <property type="project" value="InterPro"/>
</dbReference>
<dbReference type="HAMAP" id="MF_01659">
    <property type="entry name" value="MenD"/>
    <property type="match status" value="1"/>
</dbReference>
<protein>
    <recommendedName>
        <fullName evidence="6">2-succinyl-5-enolpyruvyl-6-hydroxy-3-cyclohexene-1-carboxylate synthase</fullName>
        <shortName evidence="6">SEPHCHC synthase</shortName>
        <ecNumber evidence="6">2.2.1.9</ecNumber>
    </recommendedName>
</protein>
<dbReference type="InterPro" id="IPR029061">
    <property type="entry name" value="THDP-binding"/>
</dbReference>
<organism evidence="9 10">
    <name type="scientific">Thermocoleostomius sinensis A174</name>
    <dbReference type="NCBI Taxonomy" id="2016057"/>
    <lineage>
        <taxon>Bacteria</taxon>
        <taxon>Bacillati</taxon>
        <taxon>Cyanobacteriota</taxon>
        <taxon>Cyanophyceae</taxon>
        <taxon>Oculatellales</taxon>
        <taxon>Oculatellaceae</taxon>
        <taxon>Thermocoleostomius</taxon>
    </lineage>
</organism>
<keyword evidence="2 6" id="KW-0479">Metal-binding</keyword>
<evidence type="ECO:0000256" key="3">
    <source>
        <dbReference type="ARBA" id="ARBA00022842"/>
    </source>
</evidence>
<reference evidence="9" key="1">
    <citation type="submission" date="2022-12" db="EMBL/GenBank/DDBJ databases">
        <title>Polyphasic identification of a Novel Hot-Spring Cyanobacterium Ocullathermofonsia sinensis gen nov. sp. nov. and Genomic Insights on its Adaptations to the Thermal Habitat.</title>
        <authorList>
            <person name="Daroch M."/>
            <person name="Tang J."/>
            <person name="Jiang Y."/>
        </authorList>
    </citation>
    <scope>NUCLEOTIDE SEQUENCE</scope>
    <source>
        <strain evidence="9">PKUAC-SCTA174</strain>
    </source>
</reference>
<dbReference type="Gene3D" id="3.40.50.970">
    <property type="match status" value="2"/>
</dbReference>
<accession>A0A9E8ZBK3</accession>
<comment type="pathway">
    <text evidence="6">Quinol/quinone metabolism; 1,4-dihydroxy-2-naphthoate biosynthesis; 1,4-dihydroxy-2-naphthoate from chorismate: step 2/7.</text>
</comment>
<dbReference type="Proteomes" id="UP001163152">
    <property type="component" value="Chromosome"/>
</dbReference>
<dbReference type="PANTHER" id="PTHR42916">
    <property type="entry name" value="2-SUCCINYL-5-ENOLPYRUVYL-6-HYDROXY-3-CYCLOHEXENE-1-CARBOXYLATE SYNTHASE"/>
    <property type="match status" value="1"/>
</dbReference>
<dbReference type="GO" id="GO:0070204">
    <property type="term" value="F:2-succinyl-5-enolpyruvyl-6-hydroxy-3-cyclohexene-1-carboxylic-acid synthase activity"/>
    <property type="evidence" value="ECO:0007669"/>
    <property type="project" value="UniProtKB-UniRule"/>
</dbReference>
<dbReference type="Pfam" id="PF02776">
    <property type="entry name" value="TPP_enzyme_N"/>
    <property type="match status" value="1"/>
</dbReference>
<comment type="similarity">
    <text evidence="6">Belongs to the TPP enzyme family. MenD subfamily.</text>
</comment>
<evidence type="ECO:0000313" key="10">
    <source>
        <dbReference type="Proteomes" id="UP001163152"/>
    </source>
</evidence>
<comment type="function">
    <text evidence="6">Catalyzes the thiamine diphosphate-dependent decarboxylation of 2-oxoglutarate and the subsequent addition of the resulting succinic semialdehyde-thiamine pyrophosphate anion to isochorismate to yield 2-succinyl-5-enolpyruvyl-6-hydroxy-3-cyclohexene-1-carboxylate (SEPHCHC).</text>
</comment>
<dbReference type="EC" id="2.2.1.9" evidence="6"/>
<evidence type="ECO:0000256" key="2">
    <source>
        <dbReference type="ARBA" id="ARBA00022723"/>
    </source>
</evidence>
<dbReference type="NCBIfam" id="TIGR00173">
    <property type="entry name" value="menD"/>
    <property type="match status" value="1"/>
</dbReference>
<evidence type="ECO:0000313" key="9">
    <source>
        <dbReference type="EMBL" id="WAL60133.1"/>
    </source>
</evidence>
<dbReference type="CDD" id="cd02009">
    <property type="entry name" value="TPP_SHCHC_synthase"/>
    <property type="match status" value="1"/>
</dbReference>
<dbReference type="PANTHER" id="PTHR42916:SF1">
    <property type="entry name" value="PROTEIN PHYLLO, CHLOROPLASTIC"/>
    <property type="match status" value="1"/>
</dbReference>
<evidence type="ECO:0000259" key="8">
    <source>
        <dbReference type="Pfam" id="PF16582"/>
    </source>
</evidence>
<name>A0A9E8ZBK3_9CYAN</name>
<dbReference type="Gene3D" id="3.40.50.1220">
    <property type="entry name" value="TPP-binding domain"/>
    <property type="match status" value="1"/>
</dbReference>
<comment type="pathway">
    <text evidence="6">Cofactor biosynthesis; phylloquinone biosynthesis.</text>
</comment>
<keyword evidence="5 6" id="KW-0464">Manganese</keyword>
<dbReference type="CDD" id="cd07037">
    <property type="entry name" value="TPP_PYR_MenD"/>
    <property type="match status" value="1"/>
</dbReference>
<evidence type="ECO:0000256" key="5">
    <source>
        <dbReference type="ARBA" id="ARBA00023211"/>
    </source>
</evidence>
<evidence type="ECO:0000259" key="7">
    <source>
        <dbReference type="Pfam" id="PF02776"/>
    </source>
</evidence>
<dbReference type="SUPFAM" id="SSF52518">
    <property type="entry name" value="Thiamin diphosphate-binding fold (THDP-binding)"/>
    <property type="match status" value="2"/>
</dbReference>
<gene>
    <name evidence="6 9" type="primary">menD</name>
    <name evidence="9" type="ORF">OXH18_23675</name>
</gene>
<sequence length="593" mass="66039">MPIDFRNTNSVWASVFVETLVRLGLRTAVICPGSRSAPLAIAFAAHAQVEAIPVLDERSAAFFALGMARRTGEPVVLVCTSGTAGANFYPAIIEAKESCVPLLVLTADRPPELRDCNAGQTVDQQKLYGTYPNWYSELSVPALEQSLLAYLRQTVIYAWERSQYPVSGCVHLNLPFRDPLAPVPQAEAQAFAAQFDELEQETFFAAVGGAVTALRNRKKSERQNSDNIVPSEWFAEDRGIVIAGVAQPRSPQAYCEAIAHLAQTLKLPVLAEGLSPVRNYAVLNPDLISTYDLILRQPDWADKLRPDFVIRIGEMPTSKELRQWLTRTQPRQWIIDATDRHLDPLHLPTVHLRRSIDQVAACLSGANSPERPSDLYLQHWCQAEAWARQAIDHPMAQLDPLIESKVAWLLSQHLPEATPVIIANSTAVRDVEWFWKPGNTKAQPYFNRGANGIDGTLSTALGIAHGYQSSVLLTGDLALLHDTNGFLLRNQFQGHLTIVLINNNGGGIFELLPIAQFDPPFEAFFATPQSVNVAQLCAAYRIEYEQIQTWEQLIQRLKPLPTEGVRVLEIPCDRKASAHWRQQLFSQFSDCDR</sequence>
<dbReference type="InterPro" id="IPR004433">
    <property type="entry name" value="MenaQ_synth_MenD"/>
</dbReference>
<dbReference type="GO" id="GO:0042372">
    <property type="term" value="P:phylloquinone biosynthetic process"/>
    <property type="evidence" value="ECO:0007669"/>
    <property type="project" value="UniProtKB-UniRule"/>
</dbReference>
<comment type="cofactor">
    <cofactor evidence="6">
        <name>Mg(2+)</name>
        <dbReference type="ChEBI" id="CHEBI:18420"/>
    </cofactor>
    <cofactor evidence="6">
        <name>Mn(2+)</name>
        <dbReference type="ChEBI" id="CHEBI:29035"/>
    </cofactor>
</comment>
<dbReference type="InterPro" id="IPR032264">
    <property type="entry name" value="MenD_middle"/>
</dbReference>